<dbReference type="EMBL" id="OC921658">
    <property type="protein sequence ID" value="CAD7653586.1"/>
    <property type="molecule type" value="Genomic_DNA"/>
</dbReference>
<evidence type="ECO:0000313" key="2">
    <source>
        <dbReference type="EMBL" id="CAD7653586.1"/>
    </source>
</evidence>
<accession>A0A7R9QQ16</accession>
<name>A0A7R9QQ16_9ACAR</name>
<proteinExistence type="predicted"/>
<sequence length="143" mass="16528">MPNVENMDKIDPAQLNEPDISVNSTYFTDEYYQQHRGQLVADAIHSHFHLPGHNDSDCHNITKLIREYLMGLAHDISTQTMINTNDTKSAISIESQKSALLYIVVVLSFYAFGIGLMMIKYMRQEAKEQEECKRYRRYVNAAH</sequence>
<gene>
    <name evidence="2" type="ORF">ONB1V03_LOCUS10239</name>
</gene>
<keyword evidence="3" id="KW-1185">Reference proteome</keyword>
<reference evidence="2" key="1">
    <citation type="submission" date="2020-11" db="EMBL/GenBank/DDBJ databases">
        <authorList>
            <person name="Tran Van P."/>
        </authorList>
    </citation>
    <scope>NUCLEOTIDE SEQUENCE</scope>
</reference>
<evidence type="ECO:0000256" key="1">
    <source>
        <dbReference type="SAM" id="Phobius"/>
    </source>
</evidence>
<keyword evidence="1" id="KW-1133">Transmembrane helix</keyword>
<keyword evidence="1" id="KW-0812">Transmembrane</keyword>
<protein>
    <submittedName>
        <fullName evidence="2">Uncharacterized protein</fullName>
    </submittedName>
</protein>
<organism evidence="2">
    <name type="scientific">Oppiella nova</name>
    <dbReference type="NCBI Taxonomy" id="334625"/>
    <lineage>
        <taxon>Eukaryota</taxon>
        <taxon>Metazoa</taxon>
        <taxon>Ecdysozoa</taxon>
        <taxon>Arthropoda</taxon>
        <taxon>Chelicerata</taxon>
        <taxon>Arachnida</taxon>
        <taxon>Acari</taxon>
        <taxon>Acariformes</taxon>
        <taxon>Sarcoptiformes</taxon>
        <taxon>Oribatida</taxon>
        <taxon>Brachypylina</taxon>
        <taxon>Oppioidea</taxon>
        <taxon>Oppiidae</taxon>
        <taxon>Oppiella</taxon>
    </lineage>
</organism>
<dbReference type="OrthoDB" id="6157012at2759"/>
<keyword evidence="1" id="KW-0472">Membrane</keyword>
<evidence type="ECO:0000313" key="3">
    <source>
        <dbReference type="Proteomes" id="UP000728032"/>
    </source>
</evidence>
<dbReference type="EMBL" id="CAJPVJ010006833">
    <property type="protein sequence ID" value="CAG2170773.1"/>
    <property type="molecule type" value="Genomic_DNA"/>
</dbReference>
<feature type="transmembrane region" description="Helical" evidence="1">
    <location>
        <begin position="99"/>
        <end position="119"/>
    </location>
</feature>
<dbReference type="Proteomes" id="UP000728032">
    <property type="component" value="Unassembled WGS sequence"/>
</dbReference>
<dbReference type="AlphaFoldDB" id="A0A7R9QQ16"/>
<feature type="non-terminal residue" evidence="2">
    <location>
        <position position="1"/>
    </location>
</feature>